<evidence type="ECO:0000313" key="1">
    <source>
        <dbReference type="EMBL" id="CBZ24047.1"/>
    </source>
</evidence>
<proteinExistence type="predicted"/>
<dbReference type="RefSeq" id="XP_003872576.1">
    <property type="nucleotide sequence ID" value="XM_003872527.1"/>
</dbReference>
<sequence>MLASAVSDAGVVVDVVVHRRALSSSLQGNVVVDAAAVEAYECGDAEAILSANVAGPRLNMGMASIPSARTLPRNAGQQAEREHPVVDPGFFYVCTPVNPRVTQRVFHYLNIVPFGLHRPSEVFGVVGRHTNLGLVSGVTKDGQYRLVPYPPQQPQPLYLERARCLPQCSYHHDCPATGTIDPSWLRRIRHESRSERAQQATKKFFCQATARQGWGRHRPSNPCSTSVVQRASALVVSGGLTSPQLGVSRPLSRTRQRGMHAVPLGTAPSLPELPTAIAPAAKDPYPAPRPPLEETPTYSSPLAAEFVPLGGHADADDVPSPVMVAATEESREVLCTLAELQLPPTLALHEPVPPLRVGTRVVARRLGCSEVLHMGTVLAVSFDVTYTIHYDADGGIDKGVLHNDVHMLHAGDEGAAQGRQRPRHQCARERGREPCTVRDQVIVEVAQRPQQAVVMAALGSGRYQVAVATAPVPLTEVEACHVLSVVPVLVGAVFAPPHHLTLFRQLDTTGTGHVSWKDMRHFILSWEGFGQPLSFRRLGEIQRDMCICKGSMGPQLLSKIPVQEEGDQLSFQDFEYVLLRAENLL</sequence>
<dbReference type="OrthoDB" id="435273at2759"/>
<dbReference type="EMBL" id="FR799561">
    <property type="protein sequence ID" value="CBZ24047.1"/>
    <property type="molecule type" value="Genomic_DNA"/>
</dbReference>
<dbReference type="PhylomeDB" id="E9AM92"/>
<protein>
    <recommendedName>
        <fullName evidence="3">EF-hand domain-containing protein</fullName>
    </recommendedName>
</protein>
<evidence type="ECO:0008006" key="3">
    <source>
        <dbReference type="Google" id="ProtNLM"/>
    </source>
</evidence>
<name>E9AM92_LEIMU</name>
<gene>
    <name evidence="1" type="ORF">LMXM_08_0135</name>
</gene>
<dbReference type="GeneID" id="13447164"/>
<keyword evidence="2" id="KW-1185">Reference proteome</keyword>
<dbReference type="VEuPathDB" id="TriTrypDB:LmxM.08.0135"/>
<dbReference type="KEGG" id="lmi:LMXM_08_0135"/>
<reference evidence="1 2" key="1">
    <citation type="journal article" date="2011" name="Genome Res.">
        <title>Chromosome and gene copy number variation allow major structural change between species and strains of Leishmania.</title>
        <authorList>
            <person name="Rogers M.B."/>
            <person name="Hilley J.D."/>
            <person name="Dickens N.J."/>
            <person name="Wilkes J."/>
            <person name="Bates P.A."/>
            <person name="Depledge D.P."/>
            <person name="Harris D."/>
            <person name="Her Y."/>
            <person name="Herzyk P."/>
            <person name="Imamura H."/>
            <person name="Otto T.D."/>
            <person name="Sanders M."/>
            <person name="Seeger K."/>
            <person name="Dujardin J.C."/>
            <person name="Berriman M."/>
            <person name="Smith D.F."/>
            <person name="Hertz-Fowler C."/>
            <person name="Mottram J.C."/>
        </authorList>
    </citation>
    <scope>NUCLEOTIDE SEQUENCE [LARGE SCALE GENOMIC DNA]</scope>
    <source>
        <strain evidence="1 2">MHOM/GT/2001/U1103</strain>
    </source>
</reference>
<accession>E9AM92</accession>
<organism evidence="1 2">
    <name type="scientific">Leishmania mexicana (strain MHOM/GT/2001/U1103)</name>
    <dbReference type="NCBI Taxonomy" id="929439"/>
    <lineage>
        <taxon>Eukaryota</taxon>
        <taxon>Discoba</taxon>
        <taxon>Euglenozoa</taxon>
        <taxon>Kinetoplastea</taxon>
        <taxon>Metakinetoplastina</taxon>
        <taxon>Trypanosomatida</taxon>
        <taxon>Trypanosomatidae</taxon>
        <taxon>Leishmaniinae</taxon>
        <taxon>Leishmania</taxon>
    </lineage>
</organism>
<dbReference type="Proteomes" id="UP000007259">
    <property type="component" value="Chromosome 8"/>
</dbReference>
<dbReference type="AlphaFoldDB" id="E9AM92"/>
<evidence type="ECO:0000313" key="2">
    <source>
        <dbReference type="Proteomes" id="UP000007259"/>
    </source>
</evidence>
<dbReference type="OMA" id="VEAYECG"/>